<accession>L0K8H9</accession>
<keyword evidence="4" id="KW-1185">Reference proteome</keyword>
<dbReference type="CDD" id="cd16896">
    <property type="entry name" value="LT_Slt70-like"/>
    <property type="match status" value="1"/>
</dbReference>
<dbReference type="KEGG" id="hhl:Halha_0435"/>
<sequence>MNFDLKKVLFILLVLIVLGLLISNYKIFLKVIYPLVYKDLIFREAANKGLDPYLVAAVIYAESKFDPHATSNTGAKGLMQIMPKTGKWIAKMKSDNDFSVSDLYTVKKNIEYGCWYLAWLYKRFDRKLAVTLAAYNGGLGNVDKWLENDRWDGKHKNADQIPFTQTKNYVNRVMKFYDRYKFIYKEEGEDSFF</sequence>
<dbReference type="SUPFAM" id="SSF53955">
    <property type="entry name" value="Lysozyme-like"/>
    <property type="match status" value="1"/>
</dbReference>
<protein>
    <submittedName>
        <fullName evidence="3">Soluble lytic murein transglycosylase-like protein</fullName>
    </submittedName>
</protein>
<organism evidence="3 4">
    <name type="scientific">Halobacteroides halobius (strain ATCC 35273 / DSM 5150 / MD-1)</name>
    <dbReference type="NCBI Taxonomy" id="748449"/>
    <lineage>
        <taxon>Bacteria</taxon>
        <taxon>Bacillati</taxon>
        <taxon>Bacillota</taxon>
        <taxon>Clostridia</taxon>
        <taxon>Halanaerobiales</taxon>
        <taxon>Halobacteroidaceae</taxon>
        <taxon>Halobacteroides</taxon>
    </lineage>
</organism>
<reference evidence="4" key="1">
    <citation type="submission" date="2012-02" db="EMBL/GenBank/DDBJ databases">
        <title>The complete genome of Halobacteroides halobius DSM 5150.</title>
        <authorList>
            <person name="Lucas S."/>
            <person name="Copeland A."/>
            <person name="Lapidus A."/>
            <person name="Glavina del Rio T."/>
            <person name="Dalin E."/>
            <person name="Tice H."/>
            <person name="Bruce D."/>
            <person name="Goodwin L."/>
            <person name="Pitluck S."/>
            <person name="Peters L."/>
            <person name="Mikhailova N."/>
            <person name="Gu W."/>
            <person name="Kyrpides N."/>
            <person name="Mavromatis K."/>
            <person name="Ivanova N."/>
            <person name="Brettin T."/>
            <person name="Detter J.C."/>
            <person name="Han C."/>
            <person name="Larimer F."/>
            <person name="Land M."/>
            <person name="Hauser L."/>
            <person name="Markowitz V."/>
            <person name="Cheng J.-F."/>
            <person name="Hugenholtz P."/>
            <person name="Woyke T."/>
            <person name="Wu D."/>
            <person name="Tindall B."/>
            <person name="Pomrenke H."/>
            <person name="Brambilla E."/>
            <person name="Klenk H.-P."/>
            <person name="Eisen J.A."/>
        </authorList>
    </citation>
    <scope>NUCLEOTIDE SEQUENCE [LARGE SCALE GENOMIC DNA]</scope>
    <source>
        <strain evidence="4">ATCC 35273 / DSM 5150 / MD-1</strain>
    </source>
</reference>
<dbReference type="InterPro" id="IPR023346">
    <property type="entry name" value="Lysozyme-like_dom_sf"/>
</dbReference>
<dbReference type="STRING" id="748449.Halha_0435"/>
<dbReference type="PROSITE" id="PS00922">
    <property type="entry name" value="TRANSGLYCOSYLASE"/>
    <property type="match status" value="1"/>
</dbReference>
<dbReference type="Proteomes" id="UP000010880">
    <property type="component" value="Chromosome"/>
</dbReference>
<dbReference type="eggNOG" id="COG0741">
    <property type="taxonomic scope" value="Bacteria"/>
</dbReference>
<dbReference type="GO" id="GO:0000270">
    <property type="term" value="P:peptidoglycan metabolic process"/>
    <property type="evidence" value="ECO:0007669"/>
    <property type="project" value="InterPro"/>
</dbReference>
<comment type="similarity">
    <text evidence="1">Belongs to the transglycosylase Slt family.</text>
</comment>
<dbReference type="Gene3D" id="1.10.530.10">
    <property type="match status" value="1"/>
</dbReference>
<feature type="domain" description="Transglycosylase SLT" evidence="2">
    <location>
        <begin position="40"/>
        <end position="156"/>
    </location>
</feature>
<dbReference type="Pfam" id="PF01464">
    <property type="entry name" value="SLT"/>
    <property type="match status" value="1"/>
</dbReference>
<evidence type="ECO:0000313" key="3">
    <source>
        <dbReference type="EMBL" id="AGB40428.1"/>
    </source>
</evidence>
<dbReference type="RefSeq" id="WP_015326154.1">
    <property type="nucleotide sequence ID" value="NC_019978.1"/>
</dbReference>
<gene>
    <name evidence="3" type="ordered locus">Halha_0435</name>
</gene>
<dbReference type="InterPro" id="IPR008258">
    <property type="entry name" value="Transglycosylase_SLT_dom_1"/>
</dbReference>
<dbReference type="PANTHER" id="PTHR37423:SF2">
    <property type="entry name" value="MEMBRANE-BOUND LYTIC MUREIN TRANSGLYCOSYLASE C"/>
    <property type="match status" value="1"/>
</dbReference>
<dbReference type="GO" id="GO:0016020">
    <property type="term" value="C:membrane"/>
    <property type="evidence" value="ECO:0007669"/>
    <property type="project" value="InterPro"/>
</dbReference>
<evidence type="ECO:0000256" key="1">
    <source>
        <dbReference type="ARBA" id="ARBA00007734"/>
    </source>
</evidence>
<dbReference type="EMBL" id="CP003359">
    <property type="protein sequence ID" value="AGB40428.1"/>
    <property type="molecule type" value="Genomic_DNA"/>
</dbReference>
<dbReference type="GO" id="GO:0008933">
    <property type="term" value="F:peptidoglycan lytic transglycosylase activity"/>
    <property type="evidence" value="ECO:0007669"/>
    <property type="project" value="InterPro"/>
</dbReference>
<evidence type="ECO:0000259" key="2">
    <source>
        <dbReference type="Pfam" id="PF01464"/>
    </source>
</evidence>
<dbReference type="InterPro" id="IPR000189">
    <property type="entry name" value="Transglyc_AS"/>
</dbReference>
<dbReference type="HOGENOM" id="CLU_065765_7_0_9"/>
<dbReference type="PANTHER" id="PTHR37423">
    <property type="entry name" value="SOLUBLE LYTIC MUREIN TRANSGLYCOSYLASE-RELATED"/>
    <property type="match status" value="1"/>
</dbReference>
<dbReference type="AlphaFoldDB" id="L0K8H9"/>
<proteinExistence type="inferred from homology"/>
<evidence type="ECO:0000313" key="4">
    <source>
        <dbReference type="Proteomes" id="UP000010880"/>
    </source>
</evidence>
<name>L0K8H9_HALHC</name>